<feature type="transmembrane region" description="Helical" evidence="6">
    <location>
        <begin position="85"/>
        <end position="104"/>
    </location>
</feature>
<evidence type="ECO:0000256" key="6">
    <source>
        <dbReference type="SAM" id="Phobius"/>
    </source>
</evidence>
<keyword evidence="4 6" id="KW-1133">Transmembrane helix</keyword>
<evidence type="ECO:0000256" key="1">
    <source>
        <dbReference type="ARBA" id="ARBA00004141"/>
    </source>
</evidence>
<evidence type="ECO:0000256" key="3">
    <source>
        <dbReference type="ARBA" id="ARBA00022692"/>
    </source>
</evidence>
<accession>A0A917FKY3</accession>
<sequence length="149" mass="16233">MFALLARLFQEHRAFAMQFATFVGVGLTAAAGHFATLAFMVEHEFAGPVLASLSGFIVGSIISYILNSRFTFESTRSHAGALPRFAAVAGIAFVLTGILMELLANRLGLYYLLAQAITTGLVLIWTFTAYRLWAFAHKAGARAERKGER</sequence>
<dbReference type="Proteomes" id="UP000606044">
    <property type="component" value="Unassembled WGS sequence"/>
</dbReference>
<comment type="caution">
    <text evidence="8">The sequence shown here is derived from an EMBL/GenBank/DDBJ whole genome shotgun (WGS) entry which is preliminary data.</text>
</comment>
<evidence type="ECO:0000256" key="4">
    <source>
        <dbReference type="ARBA" id="ARBA00022989"/>
    </source>
</evidence>
<reference evidence="8" key="1">
    <citation type="journal article" date="2014" name="Int. J. Syst. Evol. Microbiol.">
        <title>Complete genome sequence of Corynebacterium casei LMG S-19264T (=DSM 44701T), isolated from a smear-ripened cheese.</title>
        <authorList>
            <consortium name="US DOE Joint Genome Institute (JGI-PGF)"/>
            <person name="Walter F."/>
            <person name="Albersmeier A."/>
            <person name="Kalinowski J."/>
            <person name="Ruckert C."/>
        </authorList>
    </citation>
    <scope>NUCLEOTIDE SEQUENCE</scope>
    <source>
        <strain evidence="8">CCM 7897</strain>
    </source>
</reference>
<gene>
    <name evidence="8" type="ORF">GCM10007301_53370</name>
</gene>
<comment type="similarity">
    <text evidence="2">Belongs to the GtrA family.</text>
</comment>
<dbReference type="AlphaFoldDB" id="A0A917FKY3"/>
<keyword evidence="5 6" id="KW-0472">Membrane</keyword>
<evidence type="ECO:0000313" key="8">
    <source>
        <dbReference type="EMBL" id="GGF86778.1"/>
    </source>
</evidence>
<dbReference type="PANTHER" id="PTHR38459">
    <property type="entry name" value="PROPHAGE BACTOPRENOL-LINKED GLUCOSE TRANSLOCASE HOMOLOG"/>
    <property type="match status" value="1"/>
</dbReference>
<evidence type="ECO:0000259" key="7">
    <source>
        <dbReference type="Pfam" id="PF04138"/>
    </source>
</evidence>
<keyword evidence="3 6" id="KW-0812">Transmembrane</keyword>
<evidence type="ECO:0000256" key="5">
    <source>
        <dbReference type="ARBA" id="ARBA00023136"/>
    </source>
</evidence>
<dbReference type="Pfam" id="PF04138">
    <property type="entry name" value="GtrA_DPMS_TM"/>
    <property type="match status" value="1"/>
</dbReference>
<dbReference type="PANTHER" id="PTHR38459:SF1">
    <property type="entry name" value="PROPHAGE BACTOPRENOL-LINKED GLUCOSE TRANSLOCASE HOMOLOG"/>
    <property type="match status" value="1"/>
</dbReference>
<dbReference type="InterPro" id="IPR051401">
    <property type="entry name" value="GtrA_CellWall_Glycosyl"/>
</dbReference>
<name>A0A917FKY3_9HYPH</name>
<dbReference type="GO" id="GO:0005886">
    <property type="term" value="C:plasma membrane"/>
    <property type="evidence" value="ECO:0007669"/>
    <property type="project" value="TreeGrafter"/>
</dbReference>
<comment type="subcellular location">
    <subcellularLocation>
        <location evidence="1">Membrane</location>
        <topology evidence="1">Multi-pass membrane protein</topology>
    </subcellularLocation>
</comment>
<feature type="transmembrane region" description="Helical" evidence="6">
    <location>
        <begin position="45"/>
        <end position="65"/>
    </location>
</feature>
<feature type="transmembrane region" description="Helical" evidence="6">
    <location>
        <begin position="110"/>
        <end position="133"/>
    </location>
</feature>
<dbReference type="InterPro" id="IPR007267">
    <property type="entry name" value="GtrA_DPMS_TM"/>
</dbReference>
<evidence type="ECO:0000256" key="2">
    <source>
        <dbReference type="ARBA" id="ARBA00009399"/>
    </source>
</evidence>
<evidence type="ECO:0000313" key="9">
    <source>
        <dbReference type="Proteomes" id="UP000606044"/>
    </source>
</evidence>
<dbReference type="GO" id="GO:0000271">
    <property type="term" value="P:polysaccharide biosynthetic process"/>
    <property type="evidence" value="ECO:0007669"/>
    <property type="project" value="InterPro"/>
</dbReference>
<organism evidence="8 9">
    <name type="scientific">Azorhizobium oxalatiphilum</name>
    <dbReference type="NCBI Taxonomy" id="980631"/>
    <lineage>
        <taxon>Bacteria</taxon>
        <taxon>Pseudomonadati</taxon>
        <taxon>Pseudomonadota</taxon>
        <taxon>Alphaproteobacteria</taxon>
        <taxon>Hyphomicrobiales</taxon>
        <taxon>Xanthobacteraceae</taxon>
        <taxon>Azorhizobium</taxon>
    </lineage>
</organism>
<keyword evidence="9" id="KW-1185">Reference proteome</keyword>
<feature type="transmembrane region" description="Helical" evidence="6">
    <location>
        <begin position="20"/>
        <end position="39"/>
    </location>
</feature>
<proteinExistence type="inferred from homology"/>
<dbReference type="RefSeq" id="WP_188583913.1">
    <property type="nucleotide sequence ID" value="NZ_BMCT01000011.1"/>
</dbReference>
<feature type="domain" description="GtrA/DPMS transmembrane" evidence="7">
    <location>
        <begin position="21"/>
        <end position="135"/>
    </location>
</feature>
<protein>
    <recommendedName>
        <fullName evidence="7">GtrA/DPMS transmembrane domain-containing protein</fullName>
    </recommendedName>
</protein>
<dbReference type="EMBL" id="BMCT01000011">
    <property type="protein sequence ID" value="GGF86778.1"/>
    <property type="molecule type" value="Genomic_DNA"/>
</dbReference>
<reference evidence="8" key="2">
    <citation type="submission" date="2020-09" db="EMBL/GenBank/DDBJ databases">
        <authorList>
            <person name="Sun Q."/>
            <person name="Sedlacek I."/>
        </authorList>
    </citation>
    <scope>NUCLEOTIDE SEQUENCE</scope>
    <source>
        <strain evidence="8">CCM 7897</strain>
    </source>
</reference>